<sequence length="181" mass="19098">MGIAWQGMKYPIIDARATWYSIERDEYRCLGSKGTRAARSFHPPEGADAAAENETTPPTVAGTPAVHDATTPAYSGVVRAEVGTGDHGLLVHTRAAALSADTSTGTLPTKRLRRTFAWPDLHAAHCAPRTPVAAMGVHQPRFQSVRAAGLVRSGDGRRPARAGSKKAAGAGVFTLPFLSLD</sequence>
<protein>
    <submittedName>
        <fullName evidence="2">Uncharacterized protein</fullName>
    </submittedName>
</protein>
<accession>A0AAD6SJH2</accession>
<reference evidence="2" key="1">
    <citation type="submission" date="2023-03" db="EMBL/GenBank/DDBJ databases">
        <title>Massive genome expansion in bonnet fungi (Mycena s.s.) driven by repeated elements and novel gene families across ecological guilds.</title>
        <authorList>
            <consortium name="Lawrence Berkeley National Laboratory"/>
            <person name="Harder C.B."/>
            <person name="Miyauchi S."/>
            <person name="Viragh M."/>
            <person name="Kuo A."/>
            <person name="Thoen E."/>
            <person name="Andreopoulos B."/>
            <person name="Lu D."/>
            <person name="Skrede I."/>
            <person name="Drula E."/>
            <person name="Henrissat B."/>
            <person name="Morin E."/>
            <person name="Kohler A."/>
            <person name="Barry K."/>
            <person name="LaButti K."/>
            <person name="Morin E."/>
            <person name="Salamov A."/>
            <person name="Lipzen A."/>
            <person name="Mereny Z."/>
            <person name="Hegedus B."/>
            <person name="Baldrian P."/>
            <person name="Stursova M."/>
            <person name="Weitz H."/>
            <person name="Taylor A."/>
            <person name="Grigoriev I.V."/>
            <person name="Nagy L.G."/>
            <person name="Martin F."/>
            <person name="Kauserud H."/>
        </authorList>
    </citation>
    <scope>NUCLEOTIDE SEQUENCE</scope>
    <source>
        <strain evidence="2">CBHHK200</strain>
    </source>
</reference>
<comment type="caution">
    <text evidence="2">The sequence shown here is derived from an EMBL/GenBank/DDBJ whole genome shotgun (WGS) entry which is preliminary data.</text>
</comment>
<keyword evidence="3" id="KW-1185">Reference proteome</keyword>
<evidence type="ECO:0000256" key="1">
    <source>
        <dbReference type="SAM" id="MobiDB-lite"/>
    </source>
</evidence>
<dbReference type="Proteomes" id="UP001218188">
    <property type="component" value="Unassembled WGS sequence"/>
</dbReference>
<feature type="region of interest" description="Disordered" evidence="1">
    <location>
        <begin position="38"/>
        <end position="62"/>
    </location>
</feature>
<proteinExistence type="predicted"/>
<dbReference type="EMBL" id="JARJCM010000104">
    <property type="protein sequence ID" value="KAJ7029146.1"/>
    <property type="molecule type" value="Genomic_DNA"/>
</dbReference>
<gene>
    <name evidence="2" type="ORF">C8F04DRAFT_1117294</name>
</gene>
<organism evidence="2 3">
    <name type="scientific">Mycena alexandri</name>
    <dbReference type="NCBI Taxonomy" id="1745969"/>
    <lineage>
        <taxon>Eukaryota</taxon>
        <taxon>Fungi</taxon>
        <taxon>Dikarya</taxon>
        <taxon>Basidiomycota</taxon>
        <taxon>Agaricomycotina</taxon>
        <taxon>Agaricomycetes</taxon>
        <taxon>Agaricomycetidae</taxon>
        <taxon>Agaricales</taxon>
        <taxon>Marasmiineae</taxon>
        <taxon>Mycenaceae</taxon>
        <taxon>Mycena</taxon>
    </lineage>
</organism>
<name>A0AAD6SJH2_9AGAR</name>
<evidence type="ECO:0000313" key="2">
    <source>
        <dbReference type="EMBL" id="KAJ7029146.1"/>
    </source>
</evidence>
<dbReference type="AlphaFoldDB" id="A0AAD6SJH2"/>
<evidence type="ECO:0000313" key="3">
    <source>
        <dbReference type="Proteomes" id="UP001218188"/>
    </source>
</evidence>